<reference evidence="2 3" key="1">
    <citation type="submission" date="2018-10" db="EMBL/GenBank/DDBJ databases">
        <authorList>
            <person name="Ekblom R."/>
            <person name="Jareborg N."/>
        </authorList>
    </citation>
    <scope>NUCLEOTIDE SEQUENCE [LARGE SCALE GENOMIC DNA]</scope>
    <source>
        <tissue evidence="2">Muscle</tissue>
    </source>
</reference>
<dbReference type="AlphaFoldDB" id="A0A9X9MCS3"/>
<name>A0A9X9MCS3_GULGU</name>
<dbReference type="EMBL" id="CYRY02046719">
    <property type="protein sequence ID" value="VCX42503.1"/>
    <property type="molecule type" value="Genomic_DNA"/>
</dbReference>
<proteinExistence type="predicted"/>
<evidence type="ECO:0000256" key="1">
    <source>
        <dbReference type="SAM" id="MobiDB-lite"/>
    </source>
</evidence>
<evidence type="ECO:0000313" key="2">
    <source>
        <dbReference type="EMBL" id="VCX42503.1"/>
    </source>
</evidence>
<accession>A0A9X9MCS3</accession>
<evidence type="ECO:0000313" key="3">
    <source>
        <dbReference type="Proteomes" id="UP000269945"/>
    </source>
</evidence>
<comment type="caution">
    <text evidence="2">The sequence shown here is derived from an EMBL/GenBank/DDBJ whole genome shotgun (WGS) entry which is preliminary data.</text>
</comment>
<dbReference type="Proteomes" id="UP000269945">
    <property type="component" value="Unassembled WGS sequence"/>
</dbReference>
<feature type="region of interest" description="Disordered" evidence="1">
    <location>
        <begin position="36"/>
        <end position="111"/>
    </location>
</feature>
<protein>
    <submittedName>
        <fullName evidence="2">Uncharacterized protein</fullName>
    </submittedName>
</protein>
<gene>
    <name evidence="2" type="ORF">BN2614_LOCUS3</name>
</gene>
<feature type="non-terminal residue" evidence="2">
    <location>
        <position position="124"/>
    </location>
</feature>
<organism evidence="2 3">
    <name type="scientific">Gulo gulo</name>
    <name type="common">Wolverine</name>
    <name type="synonym">Gluton</name>
    <dbReference type="NCBI Taxonomy" id="48420"/>
    <lineage>
        <taxon>Eukaryota</taxon>
        <taxon>Metazoa</taxon>
        <taxon>Chordata</taxon>
        <taxon>Craniata</taxon>
        <taxon>Vertebrata</taxon>
        <taxon>Euteleostomi</taxon>
        <taxon>Mammalia</taxon>
        <taxon>Eutheria</taxon>
        <taxon>Laurasiatheria</taxon>
        <taxon>Carnivora</taxon>
        <taxon>Caniformia</taxon>
        <taxon>Musteloidea</taxon>
        <taxon>Mustelidae</taxon>
        <taxon>Guloninae</taxon>
        <taxon>Gulo</taxon>
    </lineage>
</organism>
<keyword evidence="3" id="KW-1185">Reference proteome</keyword>
<sequence length="124" mass="13729">MKIKSHRTFWLMSPPVKLRGVSRIFLFRGLGREEWPCHQGASPPPHGPLPRGRTPGRSQHHFLEGDTGSGSEVLEFTTGSGPLNNGKRFLTEEPRASGSDAHSSNYRHRIQERIAPGSIPALLL</sequence>